<keyword evidence="12" id="KW-0915">Sodium</keyword>
<dbReference type="OMA" id="CYTSRET"/>
<comment type="cofactor">
    <cofactor evidence="1">
        <name>Cu cation</name>
        <dbReference type="ChEBI" id="CHEBI:23378"/>
    </cofactor>
</comment>
<dbReference type="GeneTree" id="ENSGT00390000001518"/>
<keyword evidence="15" id="KW-0349">Heme</keyword>
<dbReference type="UniPathway" id="UPA00705"/>
<dbReference type="GO" id="GO:0046872">
    <property type="term" value="F:metal ion binding"/>
    <property type="evidence" value="ECO:0007669"/>
    <property type="project" value="UniProtKB-KW"/>
</dbReference>
<dbReference type="PRINTS" id="PR01165">
    <property type="entry name" value="CYCOXIDASEI"/>
</dbReference>
<dbReference type="InterPro" id="IPR023616">
    <property type="entry name" value="Cyt_c_oxase-like_su1_dom"/>
</dbReference>
<dbReference type="Ensembl" id="ENSPANT00000071891.1">
    <property type="protein sequence ID" value="ENSPANP00000052907.1"/>
    <property type="gene ID" value="ENSPANG00000045634.1"/>
</dbReference>
<dbReference type="InterPro" id="IPR023615">
    <property type="entry name" value="Cyt_c_Oxase_su1_BS"/>
</dbReference>
<evidence type="ECO:0000256" key="5">
    <source>
        <dbReference type="ARBA" id="ARBA00009578"/>
    </source>
</evidence>
<dbReference type="InterPro" id="IPR036927">
    <property type="entry name" value="Cyt_c_oxase-like_su1_sf"/>
</dbReference>
<comment type="cofactor">
    <cofactor evidence="2">
        <name>heme</name>
        <dbReference type="ChEBI" id="CHEBI:30413"/>
    </cofactor>
</comment>
<keyword evidence="13 15" id="KW-0472">Membrane</keyword>
<comment type="pathway">
    <text evidence="4 15">Energy metabolism; oxidative phosphorylation.</text>
</comment>
<dbReference type="PROSITE" id="PS00077">
    <property type="entry name" value="COX1_CUB"/>
    <property type="match status" value="1"/>
</dbReference>
<dbReference type="PANTHER" id="PTHR10422:SF18">
    <property type="entry name" value="CYTOCHROME C OXIDASE SUBUNIT 1"/>
    <property type="match status" value="1"/>
</dbReference>
<feature type="transmembrane region" description="Helical" evidence="16">
    <location>
        <begin position="213"/>
        <end position="238"/>
    </location>
</feature>
<keyword evidence="19" id="KW-1185">Reference proteome</keyword>
<evidence type="ECO:0000256" key="6">
    <source>
        <dbReference type="ARBA" id="ARBA00012949"/>
    </source>
</evidence>
<dbReference type="EC" id="7.1.1.9" evidence="6 15"/>
<evidence type="ECO:0000256" key="7">
    <source>
        <dbReference type="ARBA" id="ARBA00015947"/>
    </source>
</evidence>
<dbReference type="Proteomes" id="UP000028761">
    <property type="component" value="Unplaced"/>
</dbReference>
<comment type="similarity">
    <text evidence="5 15">Belongs to the heme-copper respiratory oxidase family.</text>
</comment>
<evidence type="ECO:0000313" key="18">
    <source>
        <dbReference type="Ensembl" id="ENSPANP00000052907.1"/>
    </source>
</evidence>
<comment type="function">
    <text evidence="15">Component of the cytochrome c oxidase, the last enzyme in the mitochondrial electron transport chain which drives oxidative phosphorylation. The respiratory chain contains 3 multisubunit complexes succinate dehydrogenase (complex II, CII), ubiquinol-cytochrome c oxidoreductase (cytochrome b-c1 complex, complex III, CIII) and cytochrome c oxidase (complex IV, CIV), that cooperate to transfer electrons derived from NADH and succinate to molecular oxygen, creating an electrochemical gradient over the inner membrane that drives transmembrane transport and the ATP synthase. Cytochrome c oxidase is the component of the respiratory chain that catalyzes the reduction of oxygen to water. Electrons originating from reduced cytochrome c in the intermembrane space (IMS) are transferred via the dinuclear copper A center (CU(A)) of subunit 2 and heme A of subunit 1 to the active site in subunit 1, a binuclear center (BNC) formed by heme A3 and copper B (CU(B)). The BNC reduces molecular oxygen to 2 water molecules using 4 electrons from cytochrome c in the IMS and 4 protons from the mitochondrial matrix.</text>
</comment>
<evidence type="ECO:0000313" key="19">
    <source>
        <dbReference type="Proteomes" id="UP000028761"/>
    </source>
</evidence>
<dbReference type="Pfam" id="PF00115">
    <property type="entry name" value="COX1"/>
    <property type="match status" value="1"/>
</dbReference>
<keyword evidence="15" id="KW-0679">Respiratory chain</keyword>
<reference evidence="18" key="2">
    <citation type="submission" date="2025-09" db="UniProtKB">
        <authorList>
            <consortium name="Ensembl"/>
        </authorList>
    </citation>
    <scope>IDENTIFICATION</scope>
</reference>
<evidence type="ECO:0000256" key="8">
    <source>
        <dbReference type="ARBA" id="ARBA00022692"/>
    </source>
</evidence>
<proteinExistence type="inferred from homology"/>
<evidence type="ECO:0000256" key="13">
    <source>
        <dbReference type="ARBA" id="ARBA00023136"/>
    </source>
</evidence>
<feature type="transmembrane region" description="Helical" evidence="16">
    <location>
        <begin position="250"/>
        <end position="270"/>
    </location>
</feature>
<dbReference type="GO" id="GO:0005743">
    <property type="term" value="C:mitochondrial inner membrane"/>
    <property type="evidence" value="ECO:0007669"/>
    <property type="project" value="UniProtKB-SubCell"/>
</dbReference>
<protein>
    <recommendedName>
        <fullName evidence="7 15">Cytochrome c oxidase subunit 1</fullName>
        <ecNumber evidence="6 15">7.1.1.9</ecNumber>
    </recommendedName>
</protein>
<name>A0A8I5N8W8_PAPAN</name>
<dbReference type="GO" id="GO:0006123">
    <property type="term" value="P:mitochondrial electron transport, cytochrome c to oxygen"/>
    <property type="evidence" value="ECO:0007669"/>
    <property type="project" value="TreeGrafter"/>
</dbReference>
<keyword evidence="10 15" id="KW-0408">Iron</keyword>
<feature type="transmembrane region" description="Helical" evidence="16">
    <location>
        <begin position="146"/>
        <end position="165"/>
    </location>
</feature>
<comment type="subcellular location">
    <subcellularLocation>
        <location evidence="3">Membrane</location>
        <topology evidence="3">Multi-pass membrane protein</topology>
    </subcellularLocation>
    <subcellularLocation>
        <location evidence="15">Mitochondrion inner membrane</location>
        <topology evidence="15">Multi-pass membrane protein</topology>
    </subcellularLocation>
</comment>
<keyword evidence="11 15" id="KW-0186">Copper</keyword>
<dbReference type="InterPro" id="IPR000883">
    <property type="entry name" value="Cyt_C_Oxase_1"/>
</dbReference>
<evidence type="ECO:0000256" key="3">
    <source>
        <dbReference type="ARBA" id="ARBA00004141"/>
    </source>
</evidence>
<organism evidence="18 19">
    <name type="scientific">Papio anubis</name>
    <name type="common">Olive baboon</name>
    <dbReference type="NCBI Taxonomy" id="9555"/>
    <lineage>
        <taxon>Eukaryota</taxon>
        <taxon>Metazoa</taxon>
        <taxon>Chordata</taxon>
        <taxon>Craniata</taxon>
        <taxon>Vertebrata</taxon>
        <taxon>Euteleostomi</taxon>
        <taxon>Mammalia</taxon>
        <taxon>Eutheria</taxon>
        <taxon>Euarchontoglires</taxon>
        <taxon>Primates</taxon>
        <taxon>Haplorrhini</taxon>
        <taxon>Catarrhini</taxon>
        <taxon>Cercopithecidae</taxon>
        <taxon>Cercopithecinae</taxon>
        <taxon>Papio</taxon>
    </lineage>
</organism>
<evidence type="ECO:0000256" key="12">
    <source>
        <dbReference type="ARBA" id="ARBA00023053"/>
    </source>
</evidence>
<evidence type="ECO:0000256" key="11">
    <source>
        <dbReference type="ARBA" id="ARBA00023008"/>
    </source>
</evidence>
<keyword evidence="15" id="KW-0249">Electron transport</keyword>
<feature type="transmembrane region" description="Helical" evidence="16">
    <location>
        <begin position="290"/>
        <end position="314"/>
    </location>
</feature>
<dbReference type="PROSITE" id="PS50855">
    <property type="entry name" value="COX1"/>
    <property type="match status" value="1"/>
</dbReference>
<feature type="transmembrane region" description="Helical" evidence="16">
    <location>
        <begin position="177"/>
        <end position="201"/>
    </location>
</feature>
<evidence type="ECO:0000256" key="10">
    <source>
        <dbReference type="ARBA" id="ARBA00023004"/>
    </source>
</evidence>
<feature type="domain" description="Cytochrome oxidase subunit I profile" evidence="17">
    <location>
        <begin position="1"/>
        <end position="316"/>
    </location>
</feature>
<comment type="catalytic activity">
    <reaction evidence="14">
        <text>4 Fe(II)-[cytochrome c] + O2 + 8 H(+)(in) = 4 Fe(III)-[cytochrome c] + 2 H2O + 4 H(+)(out)</text>
        <dbReference type="Rhea" id="RHEA:11436"/>
        <dbReference type="Rhea" id="RHEA-COMP:10350"/>
        <dbReference type="Rhea" id="RHEA-COMP:14399"/>
        <dbReference type="ChEBI" id="CHEBI:15377"/>
        <dbReference type="ChEBI" id="CHEBI:15378"/>
        <dbReference type="ChEBI" id="CHEBI:15379"/>
        <dbReference type="ChEBI" id="CHEBI:29033"/>
        <dbReference type="ChEBI" id="CHEBI:29034"/>
        <dbReference type="EC" id="7.1.1.9"/>
    </reaction>
    <physiologicalReaction direction="left-to-right" evidence="14">
        <dbReference type="Rhea" id="RHEA:11437"/>
    </physiologicalReaction>
</comment>
<dbReference type="GO" id="GO:0004129">
    <property type="term" value="F:cytochrome-c oxidase activity"/>
    <property type="evidence" value="ECO:0007669"/>
    <property type="project" value="UniProtKB-EC"/>
</dbReference>
<dbReference type="GO" id="GO:0015990">
    <property type="term" value="P:electron transport coupled proton transport"/>
    <property type="evidence" value="ECO:0007669"/>
    <property type="project" value="TreeGrafter"/>
</dbReference>
<keyword evidence="15" id="KW-0999">Mitochondrion inner membrane</keyword>
<evidence type="ECO:0000256" key="2">
    <source>
        <dbReference type="ARBA" id="ARBA00001971"/>
    </source>
</evidence>
<dbReference type="PANTHER" id="PTHR10422">
    <property type="entry name" value="CYTOCHROME C OXIDASE SUBUNIT 1"/>
    <property type="match status" value="1"/>
</dbReference>
<keyword evidence="8 15" id="KW-0812">Transmembrane</keyword>
<feature type="transmembrane region" description="Helical" evidence="16">
    <location>
        <begin position="85"/>
        <end position="103"/>
    </location>
</feature>
<dbReference type="SUPFAM" id="SSF81442">
    <property type="entry name" value="Cytochrome c oxidase subunit I-like"/>
    <property type="match status" value="1"/>
</dbReference>
<feature type="transmembrane region" description="Helical" evidence="16">
    <location>
        <begin position="115"/>
        <end position="134"/>
    </location>
</feature>
<feature type="transmembrane region" description="Helical" evidence="16">
    <location>
        <begin position="28"/>
        <end position="52"/>
    </location>
</feature>
<evidence type="ECO:0000256" key="1">
    <source>
        <dbReference type="ARBA" id="ARBA00001935"/>
    </source>
</evidence>
<keyword evidence="15" id="KW-0496">Mitochondrion</keyword>
<accession>A0A8I5N8W8</accession>
<evidence type="ECO:0000259" key="17">
    <source>
        <dbReference type="PROSITE" id="PS50855"/>
    </source>
</evidence>
<evidence type="ECO:0000256" key="9">
    <source>
        <dbReference type="ARBA" id="ARBA00022989"/>
    </source>
</evidence>
<dbReference type="GO" id="GO:0020037">
    <property type="term" value="F:heme binding"/>
    <property type="evidence" value="ECO:0007669"/>
    <property type="project" value="InterPro"/>
</dbReference>
<reference evidence="18" key="1">
    <citation type="submission" date="2025-08" db="UniProtKB">
        <authorList>
            <consortium name="Ensembl"/>
        </authorList>
    </citation>
    <scope>IDENTIFICATION</scope>
</reference>
<dbReference type="Gene3D" id="1.20.210.10">
    <property type="entry name" value="Cytochrome c oxidase-like, subunit I domain"/>
    <property type="match status" value="1"/>
</dbReference>
<evidence type="ECO:0000256" key="16">
    <source>
        <dbReference type="SAM" id="Phobius"/>
    </source>
</evidence>
<keyword evidence="15" id="KW-0479">Metal-binding</keyword>
<keyword evidence="15" id="KW-0813">Transport</keyword>
<evidence type="ECO:0000256" key="4">
    <source>
        <dbReference type="ARBA" id="ARBA00004673"/>
    </source>
</evidence>
<dbReference type="AlphaFoldDB" id="A0A8I5N8W8"/>
<keyword evidence="9 16" id="KW-1133">Transmembrane helix</keyword>
<evidence type="ECO:0000256" key="15">
    <source>
        <dbReference type="RuleBase" id="RU000369"/>
    </source>
</evidence>
<evidence type="ECO:0000256" key="14">
    <source>
        <dbReference type="ARBA" id="ARBA00049512"/>
    </source>
</evidence>
<sequence length="316" mass="35070">MSSLNFVCTFSSLKCIGSLADKQLPTSWSVYLTAILLLLTLPVLTSAFLMLLSDRMYNTMLFDPVNTGDPILYQHLFWIFGHPEVYVLILPAFGIVSLILSCYTSRETFGNQTMIIAMASIALIGCLVWVHHMYTSGIEVDTRSYFTTTTILIALPTGNKIFNWICTVQGALSSKYLGIVQVVLSFIITFTLGGTTGVVLGNAGVDIALHDTAYVVAHFHFVLSIGAIFALIAFVSLIQRLMLDIVLSNRMLLLFVPCILFSIIITFTPMHFLGFTTLPRRIPDYGDEVWAWNTLCSLGANMVFLLKVLLAYFITL</sequence>